<dbReference type="InterPro" id="IPR014507">
    <property type="entry name" value="Baseplate_assembly_J_pred"/>
</dbReference>
<name>A0A9X1CXY8_NEIEL</name>
<evidence type="ECO:0000313" key="2">
    <source>
        <dbReference type="EMBL" id="MBS9340081.1"/>
    </source>
</evidence>
<proteinExistence type="predicted"/>
<dbReference type="PANTHER" id="PTHR35862:SF1">
    <property type="entry name" value="FELS-2 PROPHAGE PROTEIN"/>
    <property type="match status" value="1"/>
</dbReference>
<reference evidence="2" key="1">
    <citation type="submission" date="2021-04" db="EMBL/GenBank/DDBJ databases">
        <title>Genomic characterization of endocarditis-associated Neisseria elongata subsp. nitroreducens.</title>
        <authorList>
            <person name="Schorner M."/>
            <person name="Passarelli-Araujo H."/>
            <person name="Scheffer M."/>
            <person name="Barazzetti F."/>
            <person name="Martins J."/>
            <person name="Machado H."/>
            <person name="Palmeiro J."/>
            <person name="Bazzo M."/>
        </authorList>
    </citation>
    <scope>NUCLEOTIDE SEQUENCE</scope>
    <source>
        <strain evidence="2">Nel_M001</strain>
    </source>
</reference>
<gene>
    <name evidence="2" type="ORF">J8641_04455</name>
</gene>
<dbReference type="InterPro" id="IPR058531">
    <property type="entry name" value="Baseplate_J_M"/>
</dbReference>
<dbReference type="Proteomes" id="UP000708805">
    <property type="component" value="Unassembled WGS sequence"/>
</dbReference>
<evidence type="ECO:0000259" key="1">
    <source>
        <dbReference type="Pfam" id="PF26078"/>
    </source>
</evidence>
<dbReference type="InterPro" id="IPR052726">
    <property type="entry name" value="Phage_Baseplate_Hub"/>
</dbReference>
<accession>A0A9X1CXY8</accession>
<dbReference type="Pfam" id="PF26078">
    <property type="entry name" value="Baseplate_J_M"/>
    <property type="match status" value="1"/>
</dbReference>
<evidence type="ECO:0000313" key="3">
    <source>
        <dbReference type="Proteomes" id="UP000708805"/>
    </source>
</evidence>
<dbReference type="PANTHER" id="PTHR35862">
    <property type="entry name" value="FELS-2 PROPHAGE PROTEIN"/>
    <property type="match status" value="1"/>
</dbReference>
<dbReference type="EMBL" id="JAGJWT010000002">
    <property type="protein sequence ID" value="MBS9340081.1"/>
    <property type="molecule type" value="Genomic_DNA"/>
</dbReference>
<feature type="domain" description="Baseplate J-like central" evidence="1">
    <location>
        <begin position="138"/>
        <end position="209"/>
    </location>
</feature>
<dbReference type="RefSeq" id="WP_214037514.1">
    <property type="nucleotide sequence ID" value="NZ_JAGJWT010000002.1"/>
</dbReference>
<dbReference type="PIRSF" id="PIRSF020481">
    <property type="entry name" value="BAP"/>
    <property type="match status" value="1"/>
</dbReference>
<organism evidence="2 3">
    <name type="scientific">Neisseria elongata subsp. nitroreducens</name>
    <dbReference type="NCBI Taxonomy" id="90367"/>
    <lineage>
        <taxon>Bacteria</taxon>
        <taxon>Pseudomonadati</taxon>
        <taxon>Pseudomonadota</taxon>
        <taxon>Betaproteobacteria</taxon>
        <taxon>Neisseriales</taxon>
        <taxon>Neisseriaceae</taxon>
        <taxon>Neisseria</taxon>
    </lineage>
</organism>
<sequence length="299" mass="32302">MNQEIDLTQLPAPDVIETVSFEDIFARKKQRLIALMPAAARAAVAAALELESEPLTADLQQQAYSEMLLRERVNDACRATFLALATGADLDHIGASRGLTRKTVQKADPAARPPVPEIKESDAEFRRRIQMHPEKFAVAGPYAAYRAHALDVEGVADANPFRPVAGTVRVYIKSYAGQGVPTRALLDKVAAYLSDEERRPLCDTVEVAAGRPKDITIEYEITYEGGPDKRLVAAAQREELDAVIAANAGLAGEMALSKIIGALDAPGVKKVRLIRPDADISCTAGEFIRVTSITAREAV</sequence>
<protein>
    <submittedName>
        <fullName evidence="2">Baseplate J/gp47 family protein</fullName>
    </submittedName>
</protein>
<comment type="caution">
    <text evidence="2">The sequence shown here is derived from an EMBL/GenBank/DDBJ whole genome shotgun (WGS) entry which is preliminary data.</text>
</comment>
<dbReference type="AlphaFoldDB" id="A0A9X1CXY8"/>